<dbReference type="Proteomes" id="UP000231501">
    <property type="component" value="Unassembled WGS sequence"/>
</dbReference>
<protein>
    <recommendedName>
        <fullName evidence="3">Glycosyltransferase</fullName>
    </recommendedName>
</protein>
<gene>
    <name evidence="1" type="ORF">CS062_20675</name>
</gene>
<proteinExistence type="predicted"/>
<dbReference type="SUPFAM" id="SSF53448">
    <property type="entry name" value="Nucleotide-diphospho-sugar transferases"/>
    <property type="match status" value="1"/>
</dbReference>
<evidence type="ECO:0008006" key="3">
    <source>
        <dbReference type="Google" id="ProtNLM"/>
    </source>
</evidence>
<accession>A0A2G9C4B5</accession>
<dbReference type="RefSeq" id="WP_099863460.1">
    <property type="nucleotide sequence ID" value="NZ_PEOG01000072.1"/>
</dbReference>
<sequence>MDIDLLISKIHRKLVYKLAPRLVPRQVRALQRRNETATEPVVAPGGPVVSLTTYGPRIDTVHLTIESIGRGRLKPSRLVLWLDDAARFNDLPAGLRRLQARGLEVHLTDNLGPHTKYYPYVASQPHHEVPLVTADDDIVYPRWWLRRLWEAYRAAPDQISCYRAHVVALEGRDGAVIRPYREWPPCGSREPRWRHFATGVSGVIYPPHFLDFMHAQGDAFKACCPKADDIWLHAMALRAGLRVRQLGRLPRYFEGLPGTHDQGLVHFNSFSGGNDRQIAATYVAADLRKMAEEPA</sequence>
<dbReference type="InterPro" id="IPR029044">
    <property type="entry name" value="Nucleotide-diphossugar_trans"/>
</dbReference>
<organism evidence="1 2">
    <name type="scientific">Roseateles chitinivorans</name>
    <dbReference type="NCBI Taxonomy" id="2917965"/>
    <lineage>
        <taxon>Bacteria</taxon>
        <taxon>Pseudomonadati</taxon>
        <taxon>Pseudomonadota</taxon>
        <taxon>Betaproteobacteria</taxon>
        <taxon>Burkholderiales</taxon>
        <taxon>Sphaerotilaceae</taxon>
        <taxon>Roseateles</taxon>
    </lineage>
</organism>
<keyword evidence="2" id="KW-1185">Reference proteome</keyword>
<dbReference type="AlphaFoldDB" id="A0A2G9C4B5"/>
<evidence type="ECO:0000313" key="2">
    <source>
        <dbReference type="Proteomes" id="UP000231501"/>
    </source>
</evidence>
<reference evidence="1 2" key="1">
    <citation type="submission" date="2017-11" db="EMBL/GenBank/DDBJ databases">
        <title>Draft genome sequence of Mitsuaria sp. HWN-4.</title>
        <authorList>
            <person name="Gundlapally S.R."/>
        </authorList>
    </citation>
    <scope>NUCLEOTIDE SEQUENCE [LARGE SCALE GENOMIC DNA]</scope>
    <source>
        <strain evidence="1 2">HWN-4</strain>
    </source>
</reference>
<evidence type="ECO:0000313" key="1">
    <source>
        <dbReference type="EMBL" id="PIM51280.1"/>
    </source>
</evidence>
<dbReference type="OrthoDB" id="5465469at2"/>
<name>A0A2G9C4B5_9BURK</name>
<dbReference type="EMBL" id="PEOG01000072">
    <property type="protein sequence ID" value="PIM51280.1"/>
    <property type="molecule type" value="Genomic_DNA"/>
</dbReference>
<comment type="caution">
    <text evidence="1">The sequence shown here is derived from an EMBL/GenBank/DDBJ whole genome shotgun (WGS) entry which is preliminary data.</text>
</comment>